<dbReference type="GO" id="GO:0005930">
    <property type="term" value="C:axoneme"/>
    <property type="evidence" value="ECO:0007669"/>
    <property type="project" value="UniProtKB-SubCell"/>
</dbReference>
<keyword evidence="3" id="KW-0433">Leucine-rich repeat</keyword>
<comment type="caution">
    <text evidence="5">The sequence shown here is derived from an EMBL/GenBank/DDBJ whole genome shotgun (WGS) entry which is preliminary data.</text>
</comment>
<dbReference type="AlphaFoldDB" id="A0AAE0LBG4"/>
<dbReference type="GO" id="GO:0031267">
    <property type="term" value="F:small GTPase binding"/>
    <property type="evidence" value="ECO:0007669"/>
    <property type="project" value="TreeGrafter"/>
</dbReference>
<accession>A0AAE0LBG4</accession>
<dbReference type="InterPro" id="IPR006553">
    <property type="entry name" value="Leu-rich_rpt_Cys-con_subtyp"/>
</dbReference>
<keyword evidence="4" id="KW-0677">Repeat</keyword>
<evidence type="ECO:0000313" key="5">
    <source>
        <dbReference type="EMBL" id="KAK3279063.1"/>
    </source>
</evidence>
<sequence>MAWGARGAGSGVDDWVKRLEAQDQSLISVHVFQFRRFGHEEVSAFCKALQNNTVLKELYASGHKMLPETARIVADMLTKNSALEALCVGDSEFGDEGVAELSIGLSKNNALTSLDLEAKSIGPQGAASLQNALQANTSLKTLQLARNAVGNEGLASLCKGLKPSSITSLDLSETGITGGGAAALGELLGSVPPAHIFRLILSNNSLGPEGGQAIAQGIAKNSMLEELNLHGCELGDVGAAALLQAVQQGCESDSCRLRLLVVSSCSIGPEGASLMANALSACTSLARLDLRENGVEETGVVELAKAIGTLAARNPGGGLLDLDLGGNAVGLQGVEALADSSSSLARLSLFNSGLGDAGAAALAKQFTLGGLPSLTELNLCGCEVGEAGMQAVLQALQDGHAPHLKVLEVGANPAVQADGWESLLSNVNGARPDLDIAWNINAPEDPNHQTS</sequence>
<dbReference type="GO" id="GO:0005634">
    <property type="term" value="C:nucleus"/>
    <property type="evidence" value="ECO:0007669"/>
    <property type="project" value="TreeGrafter"/>
</dbReference>
<reference evidence="5 6" key="1">
    <citation type="journal article" date="2015" name="Genome Biol. Evol.">
        <title>Comparative Genomics of a Bacterivorous Green Alga Reveals Evolutionary Causalities and Consequences of Phago-Mixotrophic Mode of Nutrition.</title>
        <authorList>
            <person name="Burns J.A."/>
            <person name="Paasch A."/>
            <person name="Narechania A."/>
            <person name="Kim E."/>
        </authorList>
    </citation>
    <scope>NUCLEOTIDE SEQUENCE [LARGE SCALE GENOMIC DNA]</scope>
    <source>
        <strain evidence="5 6">PLY_AMNH</strain>
    </source>
</reference>
<dbReference type="Gene3D" id="3.80.10.10">
    <property type="entry name" value="Ribonuclease Inhibitor"/>
    <property type="match status" value="5"/>
</dbReference>
<organism evidence="5 6">
    <name type="scientific">Cymbomonas tetramitiformis</name>
    <dbReference type="NCBI Taxonomy" id="36881"/>
    <lineage>
        <taxon>Eukaryota</taxon>
        <taxon>Viridiplantae</taxon>
        <taxon>Chlorophyta</taxon>
        <taxon>Pyramimonadophyceae</taxon>
        <taxon>Pyramimonadales</taxon>
        <taxon>Pyramimonadaceae</taxon>
        <taxon>Cymbomonas</taxon>
    </lineage>
</organism>
<dbReference type="SMART" id="SM00367">
    <property type="entry name" value="LRR_CC"/>
    <property type="match status" value="5"/>
</dbReference>
<proteinExistence type="predicted"/>
<keyword evidence="6" id="KW-1185">Reference proteome</keyword>
<dbReference type="SMART" id="SM00368">
    <property type="entry name" value="LRR_RI"/>
    <property type="match status" value="12"/>
</dbReference>
<dbReference type="GO" id="GO:0006913">
    <property type="term" value="P:nucleocytoplasmic transport"/>
    <property type="evidence" value="ECO:0007669"/>
    <property type="project" value="TreeGrafter"/>
</dbReference>
<dbReference type="InterPro" id="IPR001611">
    <property type="entry name" value="Leu-rich_rpt"/>
</dbReference>
<dbReference type="Proteomes" id="UP001190700">
    <property type="component" value="Unassembled WGS sequence"/>
</dbReference>
<evidence type="ECO:0000256" key="4">
    <source>
        <dbReference type="ARBA" id="ARBA00022737"/>
    </source>
</evidence>
<dbReference type="EMBL" id="LGRX02005147">
    <property type="protein sequence ID" value="KAK3279063.1"/>
    <property type="molecule type" value="Genomic_DNA"/>
</dbReference>
<dbReference type="PANTHER" id="PTHR24113:SF12">
    <property type="entry name" value="RAN GTPASE-ACTIVATING PROTEIN 1"/>
    <property type="match status" value="1"/>
</dbReference>
<dbReference type="GO" id="GO:0048471">
    <property type="term" value="C:perinuclear region of cytoplasm"/>
    <property type="evidence" value="ECO:0007669"/>
    <property type="project" value="TreeGrafter"/>
</dbReference>
<dbReference type="GO" id="GO:0005096">
    <property type="term" value="F:GTPase activator activity"/>
    <property type="evidence" value="ECO:0007669"/>
    <property type="project" value="UniProtKB-KW"/>
</dbReference>
<protein>
    <submittedName>
        <fullName evidence="5">Uncharacterized protein</fullName>
    </submittedName>
</protein>
<evidence type="ECO:0000256" key="1">
    <source>
        <dbReference type="ARBA" id="ARBA00004430"/>
    </source>
</evidence>
<dbReference type="PANTHER" id="PTHR24113">
    <property type="entry name" value="RAN GTPASE-ACTIVATING PROTEIN 1"/>
    <property type="match status" value="1"/>
</dbReference>
<dbReference type="SUPFAM" id="SSF52047">
    <property type="entry name" value="RNI-like"/>
    <property type="match status" value="2"/>
</dbReference>
<dbReference type="GO" id="GO:0005829">
    <property type="term" value="C:cytosol"/>
    <property type="evidence" value="ECO:0007669"/>
    <property type="project" value="TreeGrafter"/>
</dbReference>
<evidence type="ECO:0000256" key="3">
    <source>
        <dbReference type="ARBA" id="ARBA00022614"/>
    </source>
</evidence>
<dbReference type="InterPro" id="IPR032675">
    <property type="entry name" value="LRR_dom_sf"/>
</dbReference>
<gene>
    <name evidence="5" type="ORF">CYMTET_13037</name>
</gene>
<name>A0AAE0LBG4_9CHLO</name>
<evidence type="ECO:0000256" key="2">
    <source>
        <dbReference type="ARBA" id="ARBA00022468"/>
    </source>
</evidence>
<evidence type="ECO:0000313" key="6">
    <source>
        <dbReference type="Proteomes" id="UP001190700"/>
    </source>
</evidence>
<dbReference type="InterPro" id="IPR027038">
    <property type="entry name" value="RanGap"/>
</dbReference>
<comment type="subcellular location">
    <subcellularLocation>
        <location evidence="1">Cytoplasm</location>
        <location evidence="1">Cytoskeleton</location>
        <location evidence="1">Cilium axoneme</location>
    </subcellularLocation>
</comment>
<keyword evidence="2" id="KW-0343">GTPase activation</keyword>
<dbReference type="Pfam" id="PF13516">
    <property type="entry name" value="LRR_6"/>
    <property type="match status" value="9"/>
</dbReference>